<feature type="compositionally biased region" description="Basic and acidic residues" evidence="1">
    <location>
        <begin position="557"/>
        <end position="576"/>
    </location>
</feature>
<proteinExistence type="predicted"/>
<keyword evidence="3" id="KW-1185">Reference proteome</keyword>
<dbReference type="SUPFAM" id="SSF51735">
    <property type="entry name" value="NAD(P)-binding Rossmann-fold domains"/>
    <property type="match status" value="1"/>
</dbReference>
<organism evidence="2 3">
    <name type="scientific">Exidia glandulosa HHB12029</name>
    <dbReference type="NCBI Taxonomy" id="1314781"/>
    <lineage>
        <taxon>Eukaryota</taxon>
        <taxon>Fungi</taxon>
        <taxon>Dikarya</taxon>
        <taxon>Basidiomycota</taxon>
        <taxon>Agaricomycotina</taxon>
        <taxon>Agaricomycetes</taxon>
        <taxon>Auriculariales</taxon>
        <taxon>Exidiaceae</taxon>
        <taxon>Exidia</taxon>
    </lineage>
</organism>
<dbReference type="OrthoDB" id="5308060at2759"/>
<sequence length="576" mass="61228">MGVADSLEAYLHTVESYIAQTVTNVQQGGIQDAAQRIWNDITRYGPPSIDQLPGIGSFSIPPPPPPPAPPAPTLGEIIAENKLISAGAGLGVALAVGYGIYAYRRPAAQGQPHRPPPRRQVVVVLGADGPLGRQLVVDLEAAGYIVIASVASPDAVFTTRAGYTRVLVLDPAQTDALPNFLRSLNATLSIRFPTNTPGDPYLPPSSPHPPYIHALVSLLALEQQLPAPVEALEGQAEHLQRTYLTPLAVIQALIPLLRTTPGPVPQPAKWSRSIVLCTPLPPISTPYNLSTSATNAATHSLASTLRSELAPAGVRVLSVQVRASDVRMTASAMMHAWTGTQRNVYGPMFSEVMQAERRVMLALPPTYTASLTAGIINAVSRGAPPAVLAQSFSVKKLWRLVCGTCTSQWRGSAFTLGSGLTTHAMARSLPSVLVDILLAVPVLFASMRNAVLPLPPPPAPAPGSTLGRPLPRPPPAFVQRERKMIEQAETVMKMPEPMTVSQEALQHHLAEHGQEHDAGSGSDIETSSFSGTVSDADLDFESGEDHDGAQTGAWVSLRDRRNTVQPAEKEKPAEAK</sequence>
<evidence type="ECO:0000256" key="1">
    <source>
        <dbReference type="SAM" id="MobiDB-lite"/>
    </source>
</evidence>
<dbReference type="GO" id="GO:0016491">
    <property type="term" value="F:oxidoreductase activity"/>
    <property type="evidence" value="ECO:0007669"/>
    <property type="project" value="TreeGrafter"/>
</dbReference>
<evidence type="ECO:0000313" key="2">
    <source>
        <dbReference type="EMBL" id="KZV92170.1"/>
    </source>
</evidence>
<dbReference type="PANTHER" id="PTHR43313:SF1">
    <property type="entry name" value="3BETA-HYDROXYSTEROID DEHYDROGENASE DHS-16"/>
    <property type="match status" value="1"/>
</dbReference>
<dbReference type="STRING" id="1314781.A0A165HM19"/>
<dbReference type="PANTHER" id="PTHR43313">
    <property type="entry name" value="SHORT-CHAIN DEHYDROGENASE/REDUCTASE FAMILY 9C"/>
    <property type="match status" value="1"/>
</dbReference>
<dbReference type="GO" id="GO:0008202">
    <property type="term" value="P:steroid metabolic process"/>
    <property type="evidence" value="ECO:0007669"/>
    <property type="project" value="TreeGrafter"/>
</dbReference>
<dbReference type="Gene3D" id="3.40.50.720">
    <property type="entry name" value="NAD(P)-binding Rossmann-like Domain"/>
    <property type="match status" value="1"/>
</dbReference>
<dbReference type="InParanoid" id="A0A165HM19"/>
<dbReference type="InterPro" id="IPR036291">
    <property type="entry name" value="NAD(P)-bd_dom_sf"/>
</dbReference>
<dbReference type="Pfam" id="PF08643">
    <property type="entry name" value="DUF1776"/>
    <property type="match status" value="1"/>
</dbReference>
<evidence type="ECO:0000313" key="3">
    <source>
        <dbReference type="Proteomes" id="UP000077266"/>
    </source>
</evidence>
<gene>
    <name evidence="2" type="ORF">EXIGLDRAFT_718659</name>
</gene>
<dbReference type="InterPro" id="IPR013952">
    <property type="entry name" value="DUF1776_fun"/>
</dbReference>
<evidence type="ECO:0008006" key="4">
    <source>
        <dbReference type="Google" id="ProtNLM"/>
    </source>
</evidence>
<feature type="compositionally biased region" description="Polar residues" evidence="1">
    <location>
        <begin position="523"/>
        <end position="533"/>
    </location>
</feature>
<name>A0A165HM19_EXIGL</name>
<protein>
    <recommendedName>
        <fullName evidence="4">DUF1776-domain-containing protein</fullName>
    </recommendedName>
</protein>
<dbReference type="EMBL" id="KV426013">
    <property type="protein sequence ID" value="KZV92170.1"/>
    <property type="molecule type" value="Genomic_DNA"/>
</dbReference>
<reference evidence="2 3" key="1">
    <citation type="journal article" date="2016" name="Mol. Biol. Evol.">
        <title>Comparative Genomics of Early-Diverging Mushroom-Forming Fungi Provides Insights into the Origins of Lignocellulose Decay Capabilities.</title>
        <authorList>
            <person name="Nagy L.G."/>
            <person name="Riley R."/>
            <person name="Tritt A."/>
            <person name="Adam C."/>
            <person name="Daum C."/>
            <person name="Floudas D."/>
            <person name="Sun H."/>
            <person name="Yadav J.S."/>
            <person name="Pangilinan J."/>
            <person name="Larsson K.H."/>
            <person name="Matsuura K."/>
            <person name="Barry K."/>
            <person name="Labutti K."/>
            <person name="Kuo R."/>
            <person name="Ohm R.A."/>
            <person name="Bhattacharya S.S."/>
            <person name="Shirouzu T."/>
            <person name="Yoshinaga Y."/>
            <person name="Martin F.M."/>
            <person name="Grigoriev I.V."/>
            <person name="Hibbett D.S."/>
        </authorList>
    </citation>
    <scope>NUCLEOTIDE SEQUENCE [LARGE SCALE GENOMIC DNA]</scope>
    <source>
        <strain evidence="2 3">HHB12029</strain>
    </source>
</reference>
<dbReference type="Proteomes" id="UP000077266">
    <property type="component" value="Unassembled WGS sequence"/>
</dbReference>
<dbReference type="AlphaFoldDB" id="A0A165HM19"/>
<feature type="compositionally biased region" description="Basic and acidic residues" evidence="1">
    <location>
        <begin position="507"/>
        <end position="518"/>
    </location>
</feature>
<accession>A0A165HM19</accession>
<feature type="region of interest" description="Disordered" evidence="1">
    <location>
        <begin position="507"/>
        <end position="576"/>
    </location>
</feature>